<keyword evidence="5" id="KW-0092">Biotin</keyword>
<reference evidence="9 10" key="1">
    <citation type="submission" date="2018-06" db="EMBL/GenBank/DDBJ databases">
        <authorList>
            <consortium name="Pathogen Informatics"/>
            <person name="Doyle S."/>
        </authorList>
    </citation>
    <scope>NUCLEOTIDE SEQUENCE [LARGE SCALE GENOMIC DNA]</scope>
    <source>
        <strain evidence="9 10">NCTC13184</strain>
    </source>
</reference>
<dbReference type="InterPro" id="IPR005479">
    <property type="entry name" value="CPAse_ATP-bd"/>
</dbReference>
<dbReference type="InterPro" id="IPR011764">
    <property type="entry name" value="Biotin_carboxylation_dom"/>
</dbReference>
<feature type="domain" description="Biotin carboxylation" evidence="8">
    <location>
        <begin position="1"/>
        <end position="443"/>
    </location>
</feature>
<dbReference type="SUPFAM" id="SSF56059">
    <property type="entry name" value="Glutathione synthetase ATP-binding domain-like"/>
    <property type="match status" value="1"/>
</dbReference>
<dbReference type="InterPro" id="IPR016185">
    <property type="entry name" value="PreATP-grasp_dom_sf"/>
</dbReference>
<dbReference type="PROSITE" id="PS00866">
    <property type="entry name" value="CPSASE_1"/>
    <property type="match status" value="1"/>
</dbReference>
<dbReference type="Proteomes" id="UP000255082">
    <property type="component" value="Unassembled WGS sequence"/>
</dbReference>
<dbReference type="PROSITE" id="PS00867">
    <property type="entry name" value="CPSASE_2"/>
    <property type="match status" value="1"/>
</dbReference>
<dbReference type="FunFam" id="3.40.50.20:FF:000010">
    <property type="entry name" value="Propionyl-CoA carboxylase subunit alpha"/>
    <property type="match status" value="1"/>
</dbReference>
<name>A0A378WUH7_9NOCA</name>
<dbReference type="AlphaFoldDB" id="A0A378WUH7"/>
<dbReference type="Pfam" id="PF02786">
    <property type="entry name" value="CPSase_L_D2"/>
    <property type="match status" value="1"/>
</dbReference>
<evidence type="ECO:0000256" key="5">
    <source>
        <dbReference type="ARBA" id="ARBA00023267"/>
    </source>
</evidence>
<protein>
    <recommendedName>
        <fullName evidence="1">biotin carboxylase</fullName>
        <ecNumber evidence="1">6.3.4.14</ecNumber>
    </recommendedName>
</protein>
<dbReference type="SMART" id="SM00878">
    <property type="entry name" value="Biotin_carb_C"/>
    <property type="match status" value="1"/>
</dbReference>
<dbReference type="Pfam" id="PF00289">
    <property type="entry name" value="Biotin_carb_N"/>
    <property type="match status" value="1"/>
</dbReference>
<accession>A0A378WUH7</accession>
<evidence type="ECO:0000256" key="1">
    <source>
        <dbReference type="ARBA" id="ARBA00013263"/>
    </source>
</evidence>
<dbReference type="SUPFAM" id="SSF51246">
    <property type="entry name" value="Rudiment single hybrid motif"/>
    <property type="match status" value="1"/>
</dbReference>
<dbReference type="InterPro" id="IPR050856">
    <property type="entry name" value="Biotin_carboxylase_complex"/>
</dbReference>
<dbReference type="PROSITE" id="PS50975">
    <property type="entry name" value="ATP_GRASP"/>
    <property type="match status" value="1"/>
</dbReference>
<dbReference type="EC" id="6.3.4.14" evidence="1"/>
<dbReference type="PROSITE" id="PS50979">
    <property type="entry name" value="BC"/>
    <property type="match status" value="1"/>
</dbReference>
<dbReference type="InterPro" id="IPR011761">
    <property type="entry name" value="ATP-grasp"/>
</dbReference>
<evidence type="ECO:0000256" key="4">
    <source>
        <dbReference type="ARBA" id="ARBA00022840"/>
    </source>
</evidence>
<dbReference type="GO" id="GO:0046872">
    <property type="term" value="F:metal ion binding"/>
    <property type="evidence" value="ECO:0007669"/>
    <property type="project" value="InterPro"/>
</dbReference>
<proteinExistence type="predicted"/>
<evidence type="ECO:0000256" key="3">
    <source>
        <dbReference type="ARBA" id="ARBA00022741"/>
    </source>
</evidence>
<dbReference type="EMBL" id="UGRU01000001">
    <property type="protein sequence ID" value="SUA44906.1"/>
    <property type="molecule type" value="Genomic_DNA"/>
</dbReference>
<dbReference type="SUPFAM" id="SSF52440">
    <property type="entry name" value="PreATP-grasp domain"/>
    <property type="match status" value="1"/>
</dbReference>
<dbReference type="InterPro" id="IPR005482">
    <property type="entry name" value="Biotin_COase_C"/>
</dbReference>
<keyword evidence="4 6" id="KW-0067">ATP-binding</keyword>
<evidence type="ECO:0000259" key="8">
    <source>
        <dbReference type="PROSITE" id="PS50979"/>
    </source>
</evidence>
<dbReference type="GO" id="GO:0004075">
    <property type="term" value="F:biotin carboxylase activity"/>
    <property type="evidence" value="ECO:0007669"/>
    <property type="project" value="UniProtKB-EC"/>
</dbReference>
<dbReference type="InterPro" id="IPR005481">
    <property type="entry name" value="BC-like_N"/>
</dbReference>
<evidence type="ECO:0000313" key="9">
    <source>
        <dbReference type="EMBL" id="SUA44906.1"/>
    </source>
</evidence>
<feature type="domain" description="ATP-grasp" evidence="7">
    <location>
        <begin position="120"/>
        <end position="317"/>
    </location>
</feature>
<dbReference type="OrthoDB" id="9760256at2"/>
<evidence type="ECO:0000256" key="6">
    <source>
        <dbReference type="PROSITE-ProRule" id="PRU00409"/>
    </source>
</evidence>
<dbReference type="Gene3D" id="3.30.470.20">
    <property type="entry name" value="ATP-grasp fold, B domain"/>
    <property type="match status" value="1"/>
</dbReference>
<dbReference type="RefSeq" id="WP_062965303.1">
    <property type="nucleotide sequence ID" value="NZ_JAJFOE010000001.1"/>
</dbReference>
<dbReference type="InterPro" id="IPR011054">
    <property type="entry name" value="Rudment_hybrid_motif"/>
</dbReference>
<keyword evidence="2" id="KW-0436">Ligase</keyword>
<dbReference type="PANTHER" id="PTHR18866">
    <property type="entry name" value="CARBOXYLASE:PYRUVATE/ACETYL-COA/PROPIONYL-COA CARBOXYLASE"/>
    <property type="match status" value="1"/>
</dbReference>
<evidence type="ECO:0000313" key="10">
    <source>
        <dbReference type="Proteomes" id="UP000255082"/>
    </source>
</evidence>
<dbReference type="PANTHER" id="PTHR18866:SF33">
    <property type="entry name" value="METHYLCROTONOYL-COA CARBOXYLASE SUBUNIT ALPHA, MITOCHONDRIAL-RELATED"/>
    <property type="match status" value="1"/>
</dbReference>
<evidence type="ECO:0000256" key="2">
    <source>
        <dbReference type="ARBA" id="ARBA00022598"/>
    </source>
</evidence>
<dbReference type="Pfam" id="PF02785">
    <property type="entry name" value="Biotin_carb_C"/>
    <property type="match status" value="1"/>
</dbReference>
<evidence type="ECO:0000259" key="7">
    <source>
        <dbReference type="PROSITE" id="PS50975"/>
    </source>
</evidence>
<keyword evidence="3 6" id="KW-0547">Nucleotide-binding</keyword>
<sequence>MFDKLLIANRGEIAVRIARTARRLGIRSVAVFSDADADAIHPGVADDAVRIGPAPVNESYLRQDRIIEAALTTGAQAVHPGYGLLSENADFAQAVIDAGLIWVGPSPKVIEAMGDKIRARELMAQSGVPVARGSAEPPSDSMQALAQAEQIGFPLMLKAAAGGGGIGMSAVESADRLGAMFDAARSRAERIFGRGDILLEQLIEPARHIEVQIMGTGDGIFVFGERDCSVQRRFQKVAEESPAPRLSQAARDRLWQAARRAGEAVDYKGAGTVEFLVDPGSDEIAFLEMNTRLQVEHPVTELVTRTDLVELQLLVAAGERVDVRDQEPVGHAIEFRLYAEDPETFLPAPGFIHSWQLPIHDWLRVDAGFDAGREVTRYYDPLIAKLCVYGSDRDQAIERARQMLAEIEVAPVTTNLQFLRRLLDIPEFLTGTYDTGLVARSSTAHIRQRGMQRS</sequence>
<dbReference type="GO" id="GO:0005524">
    <property type="term" value="F:ATP binding"/>
    <property type="evidence" value="ECO:0007669"/>
    <property type="project" value="UniProtKB-UniRule"/>
</dbReference>
<gene>
    <name evidence="9" type="primary">accA1_2</name>
    <name evidence="9" type="ORF">NCTC13184_03428</name>
</gene>
<organism evidence="9 10">
    <name type="scientific">Nocardia africana</name>
    <dbReference type="NCBI Taxonomy" id="134964"/>
    <lineage>
        <taxon>Bacteria</taxon>
        <taxon>Bacillati</taxon>
        <taxon>Actinomycetota</taxon>
        <taxon>Actinomycetes</taxon>
        <taxon>Mycobacteriales</taxon>
        <taxon>Nocardiaceae</taxon>
        <taxon>Nocardia</taxon>
    </lineage>
</organism>